<evidence type="ECO:0000259" key="3">
    <source>
        <dbReference type="Pfam" id="PF26239"/>
    </source>
</evidence>
<keyword evidence="5" id="KW-1185">Reference proteome</keyword>
<dbReference type="PANTHER" id="PTHR43384:SF10">
    <property type="entry name" value="ATPASE INVOLVED IN CHROMOSOME PARTITIONING, PARA_MIND FAMILY"/>
    <property type="match status" value="1"/>
</dbReference>
<feature type="domain" description="DUF8054" evidence="3">
    <location>
        <begin position="259"/>
        <end position="430"/>
    </location>
</feature>
<feature type="domain" description="CobQ/CobB/MinD/ParA nucleotide binding" evidence="2">
    <location>
        <begin position="6"/>
        <end position="214"/>
    </location>
</feature>
<keyword evidence="4" id="KW-0132">Cell division</keyword>
<dbReference type="GO" id="GO:0005524">
    <property type="term" value="F:ATP binding"/>
    <property type="evidence" value="ECO:0007669"/>
    <property type="project" value="TreeGrafter"/>
</dbReference>
<dbReference type="GO" id="GO:0009898">
    <property type="term" value="C:cytoplasmic side of plasma membrane"/>
    <property type="evidence" value="ECO:0007669"/>
    <property type="project" value="TreeGrafter"/>
</dbReference>
<dbReference type="InterPro" id="IPR050625">
    <property type="entry name" value="ParA/MinD_ATPase"/>
</dbReference>
<protein>
    <submittedName>
        <fullName evidence="4">Cell division inhibitor</fullName>
    </submittedName>
</protein>
<dbReference type="EMBL" id="AOLM01000018">
    <property type="protein sequence ID" value="ELZ93052.1"/>
    <property type="molecule type" value="Genomic_DNA"/>
</dbReference>
<feature type="compositionally biased region" description="Basic and acidic residues" evidence="1">
    <location>
        <begin position="416"/>
        <end position="425"/>
    </location>
</feature>
<dbReference type="InterPro" id="IPR002586">
    <property type="entry name" value="CobQ/CobB/MinD/ParA_Nub-bd_dom"/>
</dbReference>
<dbReference type="GO" id="GO:0005829">
    <property type="term" value="C:cytosol"/>
    <property type="evidence" value="ECO:0007669"/>
    <property type="project" value="TreeGrafter"/>
</dbReference>
<dbReference type="Gene3D" id="3.40.50.300">
    <property type="entry name" value="P-loop containing nucleotide triphosphate hydrolases"/>
    <property type="match status" value="1"/>
</dbReference>
<feature type="compositionally biased region" description="Acidic residues" evidence="1">
    <location>
        <begin position="429"/>
        <end position="448"/>
    </location>
</feature>
<proteinExistence type="predicted"/>
<dbReference type="Pfam" id="PF01656">
    <property type="entry name" value="CbiA"/>
    <property type="match status" value="1"/>
</dbReference>
<dbReference type="SUPFAM" id="SSF52540">
    <property type="entry name" value="P-loop containing nucleoside triphosphate hydrolases"/>
    <property type="match status" value="1"/>
</dbReference>
<sequence>MVEAFAVASGKGGTGKTTSTLALGMALAEDYDVTVIDADTGMANLLFHAGLDDADVTLHDLLVDERDAAVSDAVYERFGMSVVPCGTSLAAFEAADPGRLRDVVAELAADTDVLLLDSPAALGSKSAVLPVVLADRIVVVLQPTVPSLSDGLKVQEYAHSYGTDTAGVVFNRVRPDENVDKIAEQAGRYFGGQTLASVPESDAVRAARREGKPLLEHAPDGPAADAFREAAARLDVRDGDGREVAERFKSAVVPRADMRIPRGELRRSRVVDDAAAVLRTVLDEELTGYVVFEPQDALLLGETTRGVVTFEDGVPVLAYDTEREVGGRDGLEGFAVTGPTRAAVHAVDADALADAHEVEAFRVPPGEPARVLAGDERLAAKTVDAAPDARREEGRDQSAVESFLADADAIEEIRSEAREEARARASEWGLDDVLADDADDTDSADDADAAAIDAGPDSR</sequence>
<dbReference type="InterPro" id="IPR027417">
    <property type="entry name" value="P-loop_NTPase"/>
</dbReference>
<dbReference type="GO" id="GO:0051301">
    <property type="term" value="P:cell division"/>
    <property type="evidence" value="ECO:0007669"/>
    <property type="project" value="UniProtKB-KW"/>
</dbReference>
<evidence type="ECO:0000313" key="4">
    <source>
        <dbReference type="EMBL" id="ELZ93052.1"/>
    </source>
</evidence>
<dbReference type="Pfam" id="PF26239">
    <property type="entry name" value="DUF8054"/>
    <property type="match status" value="1"/>
</dbReference>
<reference evidence="4 5" key="1">
    <citation type="journal article" date="2014" name="PLoS Genet.">
        <title>Phylogenetically driven sequencing of extremely halophilic archaea reveals strategies for static and dynamic osmo-response.</title>
        <authorList>
            <person name="Becker E.A."/>
            <person name="Seitzer P.M."/>
            <person name="Tritt A."/>
            <person name="Larsen D."/>
            <person name="Krusor M."/>
            <person name="Yao A.I."/>
            <person name="Wu D."/>
            <person name="Madern D."/>
            <person name="Eisen J.A."/>
            <person name="Darling A.E."/>
            <person name="Facciotti M.T."/>
        </authorList>
    </citation>
    <scope>NUCLEOTIDE SEQUENCE [LARGE SCALE GENOMIC DNA]</scope>
    <source>
        <strain evidence="4 5">ATCC BAA-897</strain>
    </source>
</reference>
<dbReference type="PATRIC" id="fig|662480.6.peg.1823"/>
<dbReference type="PANTHER" id="PTHR43384">
    <property type="entry name" value="SEPTUM SITE-DETERMINING PROTEIN MIND HOMOLOG, CHLOROPLASTIC-RELATED"/>
    <property type="match status" value="1"/>
</dbReference>
<dbReference type="AlphaFoldDB" id="M0IAL0"/>
<evidence type="ECO:0000259" key="2">
    <source>
        <dbReference type="Pfam" id="PF01656"/>
    </source>
</evidence>
<organism evidence="4 5">
    <name type="scientific">Haloferax sulfurifontis ATCC BAA-897</name>
    <dbReference type="NCBI Taxonomy" id="662480"/>
    <lineage>
        <taxon>Archaea</taxon>
        <taxon>Methanobacteriati</taxon>
        <taxon>Methanobacteriota</taxon>
        <taxon>Stenosarchaea group</taxon>
        <taxon>Halobacteria</taxon>
        <taxon>Halobacteriales</taxon>
        <taxon>Haloferacaceae</taxon>
        <taxon>Haloferax</taxon>
    </lineage>
</organism>
<gene>
    <name evidence="4" type="ORF">C441_09201</name>
</gene>
<comment type="caution">
    <text evidence="4">The sequence shown here is derived from an EMBL/GenBank/DDBJ whole genome shotgun (WGS) entry which is preliminary data.</text>
</comment>
<name>M0IAL0_9EURY</name>
<dbReference type="GO" id="GO:0051782">
    <property type="term" value="P:negative regulation of cell division"/>
    <property type="evidence" value="ECO:0007669"/>
    <property type="project" value="TreeGrafter"/>
</dbReference>
<feature type="compositionally biased region" description="Low complexity" evidence="1">
    <location>
        <begin position="449"/>
        <end position="459"/>
    </location>
</feature>
<evidence type="ECO:0000313" key="5">
    <source>
        <dbReference type="Proteomes" id="UP000011508"/>
    </source>
</evidence>
<accession>M0IAL0</accession>
<dbReference type="Proteomes" id="UP000011508">
    <property type="component" value="Unassembled WGS sequence"/>
</dbReference>
<dbReference type="InterPro" id="IPR058367">
    <property type="entry name" value="DUF8054"/>
</dbReference>
<dbReference type="GO" id="GO:0016887">
    <property type="term" value="F:ATP hydrolysis activity"/>
    <property type="evidence" value="ECO:0007669"/>
    <property type="project" value="TreeGrafter"/>
</dbReference>
<feature type="region of interest" description="Disordered" evidence="1">
    <location>
        <begin position="416"/>
        <end position="459"/>
    </location>
</feature>
<keyword evidence="4" id="KW-0131">Cell cycle</keyword>
<evidence type="ECO:0000256" key="1">
    <source>
        <dbReference type="SAM" id="MobiDB-lite"/>
    </source>
</evidence>